<evidence type="ECO:0000256" key="1">
    <source>
        <dbReference type="SAM" id="SignalP"/>
    </source>
</evidence>
<evidence type="ECO:0000313" key="3">
    <source>
        <dbReference type="Proteomes" id="UP000501812"/>
    </source>
</evidence>
<sequence length="227" mass="23560">MNSLFLKASLMAAVLGCAPLANAATIVVTDTVNTNIPDGSSSGLARSLTVDAGTESVVTIELSIQIEAAPGEEAFLGDLYIYLTNGVDKAVLLNRAGRTSTTPAGYGDNQSMNVTFSNEGAANIHNYRLELGGATTPLTGPLTGIWQADGRDIDPALVLDTDAVTAGLDLFEEGAASGSWGLFVADLSGGGEHRLVSWTITMETVPEPSALLLSLAALPLLARRRRN</sequence>
<dbReference type="KEGG" id="luo:HHL09_20920"/>
<reference evidence="2 3" key="1">
    <citation type="submission" date="2020-04" db="EMBL/GenBank/DDBJ databases">
        <title>Luteolibacter sp. G-1-1-1 isolated from soil.</title>
        <authorList>
            <person name="Dahal R.H."/>
        </authorList>
    </citation>
    <scope>NUCLEOTIDE SEQUENCE [LARGE SCALE GENOMIC DNA]</scope>
    <source>
        <strain evidence="2 3">G-1-1-1</strain>
    </source>
</reference>
<feature type="chain" id="PRO_5032999609" evidence="1">
    <location>
        <begin position="24"/>
        <end position="227"/>
    </location>
</feature>
<dbReference type="EMBL" id="CP051774">
    <property type="protein sequence ID" value="QJE98142.1"/>
    <property type="molecule type" value="Genomic_DNA"/>
</dbReference>
<protein>
    <submittedName>
        <fullName evidence="2">PEP-CTERM sorting domain-containing protein</fullName>
    </submittedName>
</protein>
<dbReference type="RefSeq" id="WP_169456601.1">
    <property type="nucleotide sequence ID" value="NZ_CP051774.1"/>
</dbReference>
<organism evidence="2 3">
    <name type="scientific">Luteolibacter luteus</name>
    <dbReference type="NCBI Taxonomy" id="2728835"/>
    <lineage>
        <taxon>Bacteria</taxon>
        <taxon>Pseudomonadati</taxon>
        <taxon>Verrucomicrobiota</taxon>
        <taxon>Verrucomicrobiia</taxon>
        <taxon>Verrucomicrobiales</taxon>
        <taxon>Verrucomicrobiaceae</taxon>
        <taxon>Luteolibacter</taxon>
    </lineage>
</organism>
<accession>A0A858RMR9</accession>
<dbReference type="Gene3D" id="2.60.120.260">
    <property type="entry name" value="Galactose-binding domain-like"/>
    <property type="match status" value="1"/>
</dbReference>
<keyword evidence="1" id="KW-0732">Signal</keyword>
<keyword evidence="3" id="KW-1185">Reference proteome</keyword>
<dbReference type="Proteomes" id="UP000501812">
    <property type="component" value="Chromosome"/>
</dbReference>
<evidence type="ECO:0000313" key="2">
    <source>
        <dbReference type="EMBL" id="QJE98142.1"/>
    </source>
</evidence>
<proteinExistence type="predicted"/>
<gene>
    <name evidence="2" type="ORF">HHL09_20920</name>
</gene>
<name>A0A858RMR9_9BACT</name>
<dbReference type="AlphaFoldDB" id="A0A858RMR9"/>
<feature type="signal peptide" evidence="1">
    <location>
        <begin position="1"/>
        <end position="23"/>
    </location>
</feature>